<dbReference type="HOGENOM" id="CLU_1619918_0_0_1"/>
<organism evidence="2">
    <name type="scientific">Rhizophagus irregularis (strain DAOM 181602 / DAOM 197198 / MUCL 43194)</name>
    <name type="common">Arbuscular mycorrhizal fungus</name>
    <name type="synonym">Glomus intraradices</name>
    <dbReference type="NCBI Taxonomy" id="747089"/>
    <lineage>
        <taxon>Eukaryota</taxon>
        <taxon>Fungi</taxon>
        <taxon>Fungi incertae sedis</taxon>
        <taxon>Mucoromycota</taxon>
        <taxon>Glomeromycotina</taxon>
        <taxon>Glomeromycetes</taxon>
        <taxon>Glomerales</taxon>
        <taxon>Glomeraceae</taxon>
        <taxon>Rhizophagus</taxon>
    </lineage>
</organism>
<reference evidence="2" key="1">
    <citation type="submission" date="2013-07" db="EMBL/GenBank/DDBJ databases">
        <title>The genome of an arbuscular mycorrhizal fungus provides insights into the evolution of the oldest plant symbiosis.</title>
        <authorList>
            <consortium name="DOE Joint Genome Institute"/>
            <person name="Tisserant E."/>
            <person name="Malbreil M."/>
            <person name="Kuo A."/>
            <person name="Kohler A."/>
            <person name="Symeonidi A."/>
            <person name="Balestrini R."/>
            <person name="Charron P."/>
            <person name="Duensing N."/>
            <person name="Frei-dit-Frey N."/>
            <person name="Gianinazzi-Pearson V."/>
            <person name="Gilbert B."/>
            <person name="Handa Y."/>
            <person name="Hijri M."/>
            <person name="Kaul R."/>
            <person name="Kawaguchi M."/>
            <person name="Krajinski F."/>
            <person name="Lammers P."/>
            <person name="Lapierre D."/>
            <person name="Masclaux F.G."/>
            <person name="Murat C."/>
            <person name="Morin E."/>
            <person name="Ndikumana S."/>
            <person name="Pagni M."/>
            <person name="Petitpierre D."/>
            <person name="Requena N."/>
            <person name="Rosikiewicz P."/>
            <person name="Riley R."/>
            <person name="Saito K."/>
            <person name="San Clemente H."/>
            <person name="Shapiro H."/>
            <person name="van Tuinen D."/>
            <person name="Becard G."/>
            <person name="Bonfante P."/>
            <person name="Paszkowski U."/>
            <person name="Shachar-Hill Y."/>
            <person name="Young J.P."/>
            <person name="Sanders I.R."/>
            <person name="Henrissat B."/>
            <person name="Rensing S.A."/>
            <person name="Grigoriev I.V."/>
            <person name="Corradi N."/>
            <person name="Roux C."/>
            <person name="Martin F."/>
        </authorList>
    </citation>
    <scope>NUCLEOTIDE SEQUENCE</scope>
    <source>
        <strain evidence="2">DAOM 197198</strain>
    </source>
</reference>
<protein>
    <submittedName>
        <fullName evidence="2">Uncharacterized protein</fullName>
    </submittedName>
</protein>
<name>U9UNE5_RHIID</name>
<gene>
    <name evidence="2" type="ORF">GLOINDRAFT_84042</name>
</gene>
<feature type="region of interest" description="Disordered" evidence="1">
    <location>
        <begin position="1"/>
        <end position="67"/>
    </location>
</feature>
<accession>U9UNE5</accession>
<evidence type="ECO:0000256" key="1">
    <source>
        <dbReference type="SAM" id="MobiDB-lite"/>
    </source>
</evidence>
<evidence type="ECO:0000313" key="2">
    <source>
        <dbReference type="EMBL" id="ESA20043.1"/>
    </source>
</evidence>
<proteinExistence type="predicted"/>
<sequence>MSEVRVIQKSTTKMSKVQKRKNESESEGSPGETAQKTSRKQATQIASQKRKKFESESESSSAPKRRVNFCEAPAENAVIPDVEVTIPDTYIQPNINGEMLSNLRFRVANVAGLTDVEVRTFFKKLHKFVTNGVQLTGTTEKFTDTLVDDLLRIVELNDLPFSIG</sequence>
<feature type="compositionally biased region" description="Polar residues" evidence="1">
    <location>
        <begin position="32"/>
        <end position="47"/>
    </location>
</feature>
<dbReference type="AlphaFoldDB" id="U9UNE5"/>
<dbReference type="EMBL" id="KI277708">
    <property type="protein sequence ID" value="ESA20043.1"/>
    <property type="molecule type" value="Genomic_DNA"/>
</dbReference>